<evidence type="ECO:0000313" key="2">
    <source>
        <dbReference type="Proteomes" id="UP000830055"/>
    </source>
</evidence>
<organism evidence="1 2">
    <name type="scientific">Desulfofustis limnaeus</name>
    <dbReference type="NCBI Taxonomy" id="2740163"/>
    <lineage>
        <taxon>Bacteria</taxon>
        <taxon>Pseudomonadati</taxon>
        <taxon>Thermodesulfobacteriota</taxon>
        <taxon>Desulfobulbia</taxon>
        <taxon>Desulfobulbales</taxon>
        <taxon>Desulfocapsaceae</taxon>
        <taxon>Desulfofustis</taxon>
    </lineage>
</organism>
<reference evidence="1 2" key="1">
    <citation type="submission" date="2022-01" db="EMBL/GenBank/DDBJ databases">
        <title>Desulfofustis limnae sp. nov., a novel mesophilic sulfate-reducing bacterium isolated from marsh soil.</title>
        <authorList>
            <person name="Watanabe M."/>
            <person name="Takahashi A."/>
            <person name="Kojima H."/>
            <person name="Fukui M."/>
        </authorList>
    </citation>
    <scope>NUCLEOTIDE SEQUENCE [LARGE SCALE GENOMIC DNA]</scope>
    <source>
        <strain evidence="1 2">PPLL</strain>
    </source>
</reference>
<protein>
    <submittedName>
        <fullName evidence="1">Uncharacterized protein</fullName>
    </submittedName>
</protein>
<gene>
    <name evidence="1" type="ORF">DPPLL_22430</name>
</gene>
<accession>A0ABM7WAG8</accession>
<dbReference type="Proteomes" id="UP000830055">
    <property type="component" value="Chromosome"/>
</dbReference>
<proteinExistence type="predicted"/>
<name>A0ABM7WAG8_9BACT</name>
<sequence length="59" mass="7031">MRDSVQCANACRCRTVVDVVKCMMWEKWHFLLVPLLRTERVRESIQEIHSRLYLAIPLS</sequence>
<evidence type="ECO:0000313" key="1">
    <source>
        <dbReference type="EMBL" id="BDD87878.1"/>
    </source>
</evidence>
<keyword evidence="2" id="KW-1185">Reference proteome</keyword>
<dbReference type="EMBL" id="AP025516">
    <property type="protein sequence ID" value="BDD87878.1"/>
    <property type="molecule type" value="Genomic_DNA"/>
</dbReference>